<feature type="compositionally biased region" description="Polar residues" evidence="1">
    <location>
        <begin position="8"/>
        <end position="18"/>
    </location>
</feature>
<evidence type="ECO:0000256" key="1">
    <source>
        <dbReference type="SAM" id="MobiDB-lite"/>
    </source>
</evidence>
<evidence type="ECO:0000313" key="2">
    <source>
        <dbReference type="EMBL" id="MBK1629739.1"/>
    </source>
</evidence>
<reference evidence="2 3" key="1">
    <citation type="journal article" date="2020" name="Microorganisms">
        <title>Osmotic Adaptation and Compatible Solute Biosynthesis of Phototrophic Bacteria as Revealed from Genome Analyses.</title>
        <authorList>
            <person name="Imhoff J.F."/>
            <person name="Rahn T."/>
            <person name="Kunzel S."/>
            <person name="Keller A."/>
            <person name="Neulinger S.C."/>
        </authorList>
    </citation>
    <scope>NUCLEOTIDE SEQUENCE [LARGE SCALE GENOMIC DNA]</scope>
    <source>
        <strain evidence="2 3">DSM 6210</strain>
    </source>
</reference>
<accession>A0ABS1CE27</accession>
<dbReference type="Proteomes" id="UP000748752">
    <property type="component" value="Unassembled WGS sequence"/>
</dbReference>
<dbReference type="Pfam" id="PF14375">
    <property type="entry name" value="Cys_rich_CWC"/>
    <property type="match status" value="1"/>
</dbReference>
<dbReference type="EMBL" id="NRRV01000004">
    <property type="protein sequence ID" value="MBK1629739.1"/>
    <property type="molecule type" value="Genomic_DNA"/>
</dbReference>
<name>A0ABS1CE27_9GAMM</name>
<proteinExistence type="predicted"/>
<evidence type="ECO:0000313" key="3">
    <source>
        <dbReference type="Proteomes" id="UP000748752"/>
    </source>
</evidence>
<keyword evidence="3" id="KW-1185">Reference proteome</keyword>
<organism evidence="2 3">
    <name type="scientific">Thiohalocapsa halophila</name>
    <dbReference type="NCBI Taxonomy" id="69359"/>
    <lineage>
        <taxon>Bacteria</taxon>
        <taxon>Pseudomonadati</taxon>
        <taxon>Pseudomonadota</taxon>
        <taxon>Gammaproteobacteria</taxon>
        <taxon>Chromatiales</taxon>
        <taxon>Chromatiaceae</taxon>
        <taxon>Thiohalocapsa</taxon>
    </lineage>
</organism>
<dbReference type="InterPro" id="IPR032720">
    <property type="entry name" value="Cys_rich_CWC"/>
</dbReference>
<gene>
    <name evidence="2" type="ORF">CKO31_03085</name>
</gene>
<protein>
    <recommendedName>
        <fullName evidence="4">Cysteine-rich CWC family protein</fullName>
    </recommendedName>
</protein>
<comment type="caution">
    <text evidence="2">The sequence shown here is derived from an EMBL/GenBank/DDBJ whole genome shotgun (WGS) entry which is preliminary data.</text>
</comment>
<evidence type="ECO:0008006" key="4">
    <source>
        <dbReference type="Google" id="ProtNLM"/>
    </source>
</evidence>
<feature type="region of interest" description="Disordered" evidence="1">
    <location>
        <begin position="1"/>
        <end position="48"/>
    </location>
</feature>
<sequence length="117" mass="12384">MPPGMASGLNQPRPTYSFSAPGVPPPNSRPDRCPMSDMTQPDPAELQSGPKTCARCGASFVCKVDDLPHCQCVGVSLSPDLMGQLQQTYSDCLCSRCLKELAGKERDGDVVLAEGSP</sequence>